<reference evidence="2 3" key="1">
    <citation type="submission" date="2020-08" db="EMBL/GenBank/DDBJ databases">
        <title>Aphidius gifuensis genome sequencing and assembly.</title>
        <authorList>
            <person name="Du Z."/>
        </authorList>
    </citation>
    <scope>NUCLEOTIDE SEQUENCE [LARGE SCALE GENOMIC DNA]</scope>
    <source>
        <strain evidence="2">YNYX2018</strain>
        <tissue evidence="2">Adults</tissue>
    </source>
</reference>
<feature type="region of interest" description="Disordered" evidence="1">
    <location>
        <begin position="194"/>
        <end position="227"/>
    </location>
</feature>
<dbReference type="Proteomes" id="UP000639338">
    <property type="component" value="Unassembled WGS sequence"/>
</dbReference>
<evidence type="ECO:0000313" key="2">
    <source>
        <dbReference type="EMBL" id="KAF7998013.1"/>
    </source>
</evidence>
<name>A0A835CY19_APHGI</name>
<feature type="compositionally biased region" description="Low complexity" evidence="1">
    <location>
        <begin position="196"/>
        <end position="206"/>
    </location>
</feature>
<gene>
    <name evidence="2" type="ORF">HCN44_009411</name>
</gene>
<keyword evidence="3" id="KW-1185">Reference proteome</keyword>
<protein>
    <submittedName>
        <fullName evidence="2">Uncharacterized protein</fullName>
    </submittedName>
</protein>
<proteinExistence type="predicted"/>
<accession>A0A835CY19</accession>
<dbReference type="AlphaFoldDB" id="A0A835CY19"/>
<evidence type="ECO:0000256" key="1">
    <source>
        <dbReference type="SAM" id="MobiDB-lite"/>
    </source>
</evidence>
<organism evidence="2 3">
    <name type="scientific">Aphidius gifuensis</name>
    <name type="common">Parasitoid wasp</name>
    <dbReference type="NCBI Taxonomy" id="684658"/>
    <lineage>
        <taxon>Eukaryota</taxon>
        <taxon>Metazoa</taxon>
        <taxon>Ecdysozoa</taxon>
        <taxon>Arthropoda</taxon>
        <taxon>Hexapoda</taxon>
        <taxon>Insecta</taxon>
        <taxon>Pterygota</taxon>
        <taxon>Neoptera</taxon>
        <taxon>Endopterygota</taxon>
        <taxon>Hymenoptera</taxon>
        <taxon>Apocrita</taxon>
        <taxon>Ichneumonoidea</taxon>
        <taxon>Braconidae</taxon>
        <taxon>Aphidiinae</taxon>
        <taxon>Aphidius</taxon>
    </lineage>
</organism>
<sequence length="387" mass="45187">MCTNLFNVEGKPLKFYLETFKCFGILIKDHGGIIVEEPDNDTYTLTDPNLQIKQEQQVERYHIEFAVESIHLGRLLDIRKFRISDIDSKNQDGKMNNTIVKSEPNIQQSTLVSDNNEKLKNNVVSIQQTSPETSTTKRKLRSNLKEIEKKLPRLIKQRKKRTNKNNKDLLNLNKQTNQVTNKIIEQIDNIIKNETDNNSSENSSTDKPINHENKLPNNLSSKLPKELPNEILNDEKNVLISETINENNDDTVNDPLWNGKRSRITNNGDIEYKSLEDSDYRDPKQFHQDLMGIGKPIKKFEQDAMIDYLIKSNRILSATSTSAWTTMQESEQLLRYRHVESLKLHLIKKILPRIDDWELPPDIHNQFVNLYQMTKKRKKHQKYSHLS</sequence>
<evidence type="ECO:0000313" key="3">
    <source>
        <dbReference type="Proteomes" id="UP000639338"/>
    </source>
</evidence>
<comment type="caution">
    <text evidence="2">The sequence shown here is derived from an EMBL/GenBank/DDBJ whole genome shotgun (WGS) entry which is preliminary data.</text>
</comment>
<dbReference type="EMBL" id="JACMRX010000001">
    <property type="protein sequence ID" value="KAF7998013.1"/>
    <property type="molecule type" value="Genomic_DNA"/>
</dbReference>